<proteinExistence type="predicted"/>
<dbReference type="Proteomes" id="UP000887565">
    <property type="component" value="Unplaced"/>
</dbReference>
<evidence type="ECO:0000313" key="1">
    <source>
        <dbReference type="Proteomes" id="UP000887565"/>
    </source>
</evidence>
<evidence type="ECO:0000313" key="2">
    <source>
        <dbReference type="WBParaSite" id="nRc.2.0.1.t33024-RA"/>
    </source>
</evidence>
<accession>A0A915K2V0</accession>
<protein>
    <submittedName>
        <fullName evidence="2">Uncharacterized protein</fullName>
    </submittedName>
</protein>
<keyword evidence="1" id="KW-1185">Reference proteome</keyword>
<organism evidence="1 2">
    <name type="scientific">Romanomermis culicivorax</name>
    <name type="common">Nematode worm</name>
    <dbReference type="NCBI Taxonomy" id="13658"/>
    <lineage>
        <taxon>Eukaryota</taxon>
        <taxon>Metazoa</taxon>
        <taxon>Ecdysozoa</taxon>
        <taxon>Nematoda</taxon>
        <taxon>Enoplea</taxon>
        <taxon>Dorylaimia</taxon>
        <taxon>Mermithida</taxon>
        <taxon>Mermithoidea</taxon>
        <taxon>Mermithidae</taxon>
        <taxon>Romanomermis</taxon>
    </lineage>
</organism>
<reference evidence="2" key="1">
    <citation type="submission" date="2022-11" db="UniProtKB">
        <authorList>
            <consortium name="WormBaseParasite"/>
        </authorList>
    </citation>
    <scope>IDENTIFICATION</scope>
</reference>
<dbReference type="WBParaSite" id="nRc.2.0.1.t33024-RA">
    <property type="protein sequence ID" value="nRc.2.0.1.t33024-RA"/>
    <property type="gene ID" value="nRc.2.0.1.g33024"/>
</dbReference>
<sequence length="63" mass="6677">MVGIFLMSMLYEGLKVFREYLLQRSLQFQGVALGGVRGIAGSSTASSNNGLRVPLAGEGDSII</sequence>
<dbReference type="AlphaFoldDB" id="A0A915K2V0"/>
<name>A0A915K2V0_ROMCU</name>